<reference evidence="1" key="1">
    <citation type="journal article" date="2020" name="Cell">
        <title>Large-Scale Comparative Analyses of Tick Genomes Elucidate Their Genetic Diversity and Vector Capacities.</title>
        <authorList>
            <consortium name="Tick Genome and Microbiome Consortium (TIGMIC)"/>
            <person name="Jia N."/>
            <person name="Wang J."/>
            <person name="Shi W."/>
            <person name="Du L."/>
            <person name="Sun Y."/>
            <person name="Zhan W."/>
            <person name="Jiang J.F."/>
            <person name="Wang Q."/>
            <person name="Zhang B."/>
            <person name="Ji P."/>
            <person name="Bell-Sakyi L."/>
            <person name="Cui X.M."/>
            <person name="Yuan T.T."/>
            <person name="Jiang B.G."/>
            <person name="Yang W.F."/>
            <person name="Lam T.T."/>
            <person name="Chang Q.C."/>
            <person name="Ding S.J."/>
            <person name="Wang X.J."/>
            <person name="Zhu J.G."/>
            <person name="Ruan X.D."/>
            <person name="Zhao L."/>
            <person name="Wei J.T."/>
            <person name="Ye R.Z."/>
            <person name="Que T.C."/>
            <person name="Du C.H."/>
            <person name="Zhou Y.H."/>
            <person name="Cheng J.X."/>
            <person name="Dai P.F."/>
            <person name="Guo W.B."/>
            <person name="Han X.H."/>
            <person name="Huang E.J."/>
            <person name="Li L.F."/>
            <person name="Wei W."/>
            <person name="Gao Y.C."/>
            <person name="Liu J.Z."/>
            <person name="Shao H.Z."/>
            <person name="Wang X."/>
            <person name="Wang C.C."/>
            <person name="Yang T.C."/>
            <person name="Huo Q.B."/>
            <person name="Li W."/>
            <person name="Chen H.Y."/>
            <person name="Chen S.E."/>
            <person name="Zhou L.G."/>
            <person name="Ni X.B."/>
            <person name="Tian J.H."/>
            <person name="Sheng Y."/>
            <person name="Liu T."/>
            <person name="Pan Y.S."/>
            <person name="Xia L.Y."/>
            <person name="Li J."/>
            <person name="Zhao F."/>
            <person name="Cao W.C."/>
        </authorList>
    </citation>
    <scope>NUCLEOTIDE SEQUENCE</scope>
    <source>
        <strain evidence="1">Rsan-2018</strain>
    </source>
</reference>
<accession>A0A9D4SZ05</accession>
<keyword evidence="2" id="KW-1185">Reference proteome</keyword>
<gene>
    <name evidence="1" type="ORF">HPB52_013873</name>
</gene>
<dbReference type="Proteomes" id="UP000821837">
    <property type="component" value="Unassembled WGS sequence"/>
</dbReference>
<sequence>MKRLPGERHFTVEEVRRALKAMAPRSAPGPDGLTIRDLRRVPPDVWALIMNNFLTHHHLPEDLRRHLPASFPDFMVHYPHPAGGPGVLELCRVSTEVQEKWLWPDARYMSDSDKIKSLRLRSNLFPTRTLSIRYSKDDSARLRRRWQKAPETTYHILQVCEAVHEPRCSRHNFIAKSIVNKLQSRNPDAGISTDRLLVAGDGTRHRPDIVVDLKEKNIHPGCGGGLGCQD</sequence>
<reference evidence="1" key="2">
    <citation type="submission" date="2021-09" db="EMBL/GenBank/DDBJ databases">
        <authorList>
            <person name="Jia N."/>
            <person name="Wang J."/>
            <person name="Shi W."/>
            <person name="Du L."/>
            <person name="Sun Y."/>
            <person name="Zhan W."/>
            <person name="Jiang J."/>
            <person name="Wang Q."/>
            <person name="Zhang B."/>
            <person name="Ji P."/>
            <person name="Sakyi L.B."/>
            <person name="Cui X."/>
            <person name="Yuan T."/>
            <person name="Jiang B."/>
            <person name="Yang W."/>
            <person name="Lam T.T.-Y."/>
            <person name="Chang Q."/>
            <person name="Ding S."/>
            <person name="Wang X."/>
            <person name="Zhu J."/>
            <person name="Ruan X."/>
            <person name="Zhao L."/>
            <person name="Wei J."/>
            <person name="Que T."/>
            <person name="Du C."/>
            <person name="Cheng J."/>
            <person name="Dai P."/>
            <person name="Han X."/>
            <person name="Huang E."/>
            <person name="Gao Y."/>
            <person name="Liu J."/>
            <person name="Shao H."/>
            <person name="Ye R."/>
            <person name="Li L."/>
            <person name="Wei W."/>
            <person name="Wang X."/>
            <person name="Wang C."/>
            <person name="Huo Q."/>
            <person name="Li W."/>
            <person name="Guo W."/>
            <person name="Chen H."/>
            <person name="Chen S."/>
            <person name="Zhou L."/>
            <person name="Zhou L."/>
            <person name="Ni X."/>
            <person name="Tian J."/>
            <person name="Zhou Y."/>
            <person name="Sheng Y."/>
            <person name="Liu T."/>
            <person name="Pan Y."/>
            <person name="Xia L."/>
            <person name="Li J."/>
            <person name="Zhao F."/>
            <person name="Cao W."/>
        </authorList>
    </citation>
    <scope>NUCLEOTIDE SEQUENCE</scope>
    <source>
        <strain evidence="1">Rsan-2018</strain>
        <tissue evidence="1">Larvae</tissue>
    </source>
</reference>
<evidence type="ECO:0000313" key="2">
    <source>
        <dbReference type="Proteomes" id="UP000821837"/>
    </source>
</evidence>
<dbReference type="AlphaFoldDB" id="A0A9D4SZ05"/>
<comment type="caution">
    <text evidence="1">The sequence shown here is derived from an EMBL/GenBank/DDBJ whole genome shotgun (WGS) entry which is preliminary data.</text>
</comment>
<protein>
    <submittedName>
        <fullName evidence="1">Uncharacterized protein</fullName>
    </submittedName>
</protein>
<organism evidence="1 2">
    <name type="scientific">Rhipicephalus sanguineus</name>
    <name type="common">Brown dog tick</name>
    <name type="synonym">Ixodes sanguineus</name>
    <dbReference type="NCBI Taxonomy" id="34632"/>
    <lineage>
        <taxon>Eukaryota</taxon>
        <taxon>Metazoa</taxon>
        <taxon>Ecdysozoa</taxon>
        <taxon>Arthropoda</taxon>
        <taxon>Chelicerata</taxon>
        <taxon>Arachnida</taxon>
        <taxon>Acari</taxon>
        <taxon>Parasitiformes</taxon>
        <taxon>Ixodida</taxon>
        <taxon>Ixodoidea</taxon>
        <taxon>Ixodidae</taxon>
        <taxon>Rhipicephalinae</taxon>
        <taxon>Rhipicephalus</taxon>
        <taxon>Rhipicephalus</taxon>
    </lineage>
</organism>
<evidence type="ECO:0000313" key="1">
    <source>
        <dbReference type="EMBL" id="KAH7956944.1"/>
    </source>
</evidence>
<name>A0A9D4SZ05_RHISA</name>
<dbReference type="EMBL" id="JABSTV010001250">
    <property type="protein sequence ID" value="KAH7956944.1"/>
    <property type="molecule type" value="Genomic_DNA"/>
</dbReference>
<proteinExistence type="predicted"/>